<evidence type="ECO:0000256" key="1">
    <source>
        <dbReference type="SAM" id="MobiDB-lite"/>
    </source>
</evidence>
<dbReference type="KEGG" id="dor:Desor_5564"/>
<feature type="compositionally biased region" description="Basic and acidic residues" evidence="1">
    <location>
        <begin position="40"/>
        <end position="50"/>
    </location>
</feature>
<sequence>MENQTPQDLTANQGDMGSDQTDNLTNNLDDSIGLSQNKLRNSEVRELTLS</sequence>
<feature type="compositionally biased region" description="Low complexity" evidence="1">
    <location>
        <begin position="21"/>
        <end position="30"/>
    </location>
</feature>
<keyword evidence="3" id="KW-1185">Reference proteome</keyword>
<reference evidence="3" key="1">
    <citation type="submission" date="2011-11" db="EMBL/GenBank/DDBJ databases">
        <title>Complete sequence of Desulfosporosinus orientis DSM 765.</title>
        <authorList>
            <person name="Lucas S."/>
            <person name="Han J."/>
            <person name="Lapidus A."/>
            <person name="Cheng J.-F."/>
            <person name="Goodwin L."/>
            <person name="Pitluck S."/>
            <person name="Peters L."/>
            <person name="Ovchinnikova G."/>
            <person name="Teshima H."/>
            <person name="Detter J.C."/>
            <person name="Han C."/>
            <person name="Tapia R."/>
            <person name="Land M."/>
            <person name="Hauser L."/>
            <person name="Kyrpides N."/>
            <person name="Ivanova N."/>
            <person name="Pagani I."/>
            <person name="Pester M."/>
            <person name="Spring S."/>
            <person name="Ollivier B."/>
            <person name="Rattei T."/>
            <person name="Klenk H.-P."/>
            <person name="Wagner M."/>
            <person name="Loy A."/>
            <person name="Woyke T."/>
        </authorList>
    </citation>
    <scope>NUCLEOTIDE SEQUENCE [LARGE SCALE GENOMIC DNA]</scope>
    <source>
        <strain evidence="3">ATCC 19365 / DSM 765 / NCIMB 8382 / VKM B-1628</strain>
    </source>
</reference>
<feature type="compositionally biased region" description="Polar residues" evidence="1">
    <location>
        <begin position="1"/>
        <end position="20"/>
    </location>
</feature>
<organism evidence="2 3">
    <name type="scientific">Desulfosporosinus orientis (strain ATCC 19365 / DSM 765 / NCIMB 8382 / VKM B-1628 / Singapore I)</name>
    <name type="common">Desulfotomaculum orientis</name>
    <dbReference type="NCBI Taxonomy" id="768706"/>
    <lineage>
        <taxon>Bacteria</taxon>
        <taxon>Bacillati</taxon>
        <taxon>Bacillota</taxon>
        <taxon>Clostridia</taxon>
        <taxon>Eubacteriales</taxon>
        <taxon>Desulfitobacteriaceae</taxon>
        <taxon>Desulfosporosinus</taxon>
    </lineage>
</organism>
<accession>G7WHL7</accession>
<dbReference type="EMBL" id="CP003108">
    <property type="protein sequence ID" value="AET70938.1"/>
    <property type="molecule type" value="Genomic_DNA"/>
</dbReference>
<proteinExistence type="predicted"/>
<dbReference type="AlphaFoldDB" id="G7WHL7"/>
<dbReference type="RefSeq" id="WP_014187740.1">
    <property type="nucleotide sequence ID" value="NC_016584.1"/>
</dbReference>
<gene>
    <name evidence="2" type="ordered locus">Desor_5564</name>
</gene>
<protein>
    <submittedName>
        <fullName evidence="2">Uncharacterized protein</fullName>
    </submittedName>
</protein>
<evidence type="ECO:0000313" key="2">
    <source>
        <dbReference type="EMBL" id="AET70938.1"/>
    </source>
</evidence>
<dbReference type="PATRIC" id="fig|768706.3.peg.5669"/>
<dbReference type="Proteomes" id="UP000006346">
    <property type="component" value="Chromosome"/>
</dbReference>
<name>G7WHL7_DESOD</name>
<feature type="region of interest" description="Disordered" evidence="1">
    <location>
        <begin position="1"/>
        <end position="50"/>
    </location>
</feature>
<dbReference type="HOGENOM" id="CLU_3060876_0_0_9"/>
<evidence type="ECO:0000313" key="3">
    <source>
        <dbReference type="Proteomes" id="UP000006346"/>
    </source>
</evidence>
<reference evidence="2 3" key="2">
    <citation type="journal article" date="2012" name="J. Bacteriol.">
        <title>Complete genome sequences of Desulfosporosinus orientis DSM765T, Desulfosporosinus youngiae DSM17734T, Desulfosporosinus meridiei DSM13257T, and Desulfosporosinus acidiphilus DSM22704T.</title>
        <authorList>
            <person name="Pester M."/>
            <person name="Brambilla E."/>
            <person name="Alazard D."/>
            <person name="Rattei T."/>
            <person name="Weinmaier T."/>
            <person name="Han J."/>
            <person name="Lucas S."/>
            <person name="Lapidus A."/>
            <person name="Cheng J.F."/>
            <person name="Goodwin L."/>
            <person name="Pitluck S."/>
            <person name="Peters L."/>
            <person name="Ovchinnikova G."/>
            <person name="Teshima H."/>
            <person name="Detter J.C."/>
            <person name="Han C.S."/>
            <person name="Tapia R."/>
            <person name="Land M.L."/>
            <person name="Hauser L."/>
            <person name="Kyrpides N.C."/>
            <person name="Ivanova N.N."/>
            <person name="Pagani I."/>
            <person name="Huntmann M."/>
            <person name="Wei C.L."/>
            <person name="Davenport K.W."/>
            <person name="Daligault H."/>
            <person name="Chain P.S."/>
            <person name="Chen A."/>
            <person name="Mavromatis K."/>
            <person name="Markowitz V."/>
            <person name="Szeto E."/>
            <person name="Mikhailova N."/>
            <person name="Pati A."/>
            <person name="Wagner M."/>
            <person name="Woyke T."/>
            <person name="Ollivier B."/>
            <person name="Klenk H.P."/>
            <person name="Spring S."/>
            <person name="Loy A."/>
        </authorList>
    </citation>
    <scope>NUCLEOTIDE SEQUENCE [LARGE SCALE GENOMIC DNA]</scope>
    <source>
        <strain evidence="3">ATCC 19365 / DSM 765 / NCIMB 8382 / VKM B-1628</strain>
    </source>
</reference>